<dbReference type="InterPro" id="IPR003594">
    <property type="entry name" value="HATPase_dom"/>
</dbReference>
<keyword evidence="3" id="KW-0597">Phosphoprotein</keyword>
<feature type="compositionally biased region" description="Low complexity" evidence="9">
    <location>
        <begin position="692"/>
        <end position="702"/>
    </location>
</feature>
<dbReference type="SUPFAM" id="SSF55874">
    <property type="entry name" value="ATPase domain of HSP90 chaperone/DNA topoisomerase II/histidine kinase"/>
    <property type="match status" value="1"/>
</dbReference>
<evidence type="ECO:0000256" key="3">
    <source>
        <dbReference type="ARBA" id="ARBA00022553"/>
    </source>
</evidence>
<evidence type="ECO:0000259" key="11">
    <source>
        <dbReference type="PROSITE" id="PS50109"/>
    </source>
</evidence>
<dbReference type="Proteomes" id="UP000657592">
    <property type="component" value="Unassembled WGS sequence"/>
</dbReference>
<keyword evidence="7" id="KW-0067">ATP-binding</keyword>
<evidence type="ECO:0000256" key="10">
    <source>
        <dbReference type="SAM" id="Phobius"/>
    </source>
</evidence>
<sequence>MTAATRGRVGVAAAVWGASWLLVAASAFLAWGARLPTDPLPDVFLSEAPQEIRRLAYPIDVTVALVYGPASALILARRPHPVGIALACYAVGSGLAAFGIQYGLLGTRVDGLPLWGLLAYAAGWAFVPGTFLIAAVPLLVTRNRLPRWQRGVVMGTGAIAAVATVASLTNQAPVPPRNPLGVDVAAYQAMLPPVYTTLSGLALAISLLSCGVVFARWRASRRRRARFGLAWLAVGQLFVTASYIAQALPEYVGAPRWIIDFAFLTPVLGQILFPAGIVVVILGERLWGVDIVVSRVLLWLLLSVSGVVLYLAVVALVPATIGAGGALAFVVPVVIALAVLPLRGWLQRRIDRLIYGEGADAGALLGRLGGRIGELPPGAAGVRELADTLRRVLRLGWLEIRTAELHVSSGSARTADAVRTPLTIGDTPLGELTAGPVPGQRLDRRTRTVLADVAGLVATVVRLAESHRLLEAARAALAARRAEERRAIRRELHDGLGPALAGTGFALAAAVNIGPSDPERARALLTELADDVRERAREVRALADEVSTPQFEPDELPEMLSRLAGRFDSPQLRVRADATGAADLSADIAETLYFITAEAIANAVRHGGARSVTARVRATEEAAVLEVVDDGSGIPSDAVPGVGMASMRERAAALGGELTVSTSSSGTSVRVRIAREPAGAHLGALDRPPMPAEAAAPGAEAVPPVPIRDGAL</sequence>
<keyword evidence="6" id="KW-0418">Kinase</keyword>
<feature type="transmembrane region" description="Helical" evidence="10">
    <location>
        <begin position="117"/>
        <end position="140"/>
    </location>
</feature>
<reference evidence="12" key="2">
    <citation type="submission" date="2020-09" db="EMBL/GenBank/DDBJ databases">
        <authorList>
            <person name="Sun Q."/>
            <person name="Zhou Y."/>
        </authorList>
    </citation>
    <scope>NUCLEOTIDE SEQUENCE</scope>
    <source>
        <strain evidence="12">CGMCC 1.15794</strain>
    </source>
</reference>
<name>A0A917ICB0_9MICO</name>
<evidence type="ECO:0000256" key="6">
    <source>
        <dbReference type="ARBA" id="ARBA00022777"/>
    </source>
</evidence>
<dbReference type="PROSITE" id="PS50109">
    <property type="entry name" value="HIS_KIN"/>
    <property type="match status" value="1"/>
</dbReference>
<dbReference type="Gene3D" id="1.20.5.1930">
    <property type="match status" value="1"/>
</dbReference>
<dbReference type="EMBL" id="BMJY01000002">
    <property type="protein sequence ID" value="GGH38157.1"/>
    <property type="molecule type" value="Genomic_DNA"/>
</dbReference>
<dbReference type="GO" id="GO:0005524">
    <property type="term" value="F:ATP binding"/>
    <property type="evidence" value="ECO:0007669"/>
    <property type="project" value="UniProtKB-KW"/>
</dbReference>
<feature type="transmembrane region" description="Helical" evidence="10">
    <location>
        <begin position="56"/>
        <end position="76"/>
    </location>
</feature>
<dbReference type="GO" id="GO:0016020">
    <property type="term" value="C:membrane"/>
    <property type="evidence" value="ECO:0007669"/>
    <property type="project" value="InterPro"/>
</dbReference>
<keyword evidence="10" id="KW-0472">Membrane</keyword>
<feature type="domain" description="Histidine kinase" evidence="11">
    <location>
        <begin position="592"/>
        <end position="677"/>
    </location>
</feature>
<comment type="caution">
    <text evidence="12">The sequence shown here is derived from an EMBL/GenBank/DDBJ whole genome shotgun (WGS) entry which is preliminary data.</text>
</comment>
<dbReference type="InterPro" id="IPR011712">
    <property type="entry name" value="Sig_transdc_His_kin_sub3_dim/P"/>
</dbReference>
<protein>
    <recommendedName>
        <fullName evidence="2">histidine kinase</fullName>
        <ecNumber evidence="2">2.7.13.3</ecNumber>
    </recommendedName>
</protein>
<keyword evidence="8" id="KW-0902">Two-component regulatory system</keyword>
<dbReference type="Pfam" id="PF07730">
    <property type="entry name" value="HisKA_3"/>
    <property type="match status" value="1"/>
</dbReference>
<keyword evidence="5" id="KW-0547">Nucleotide-binding</keyword>
<keyword evidence="4" id="KW-0808">Transferase</keyword>
<reference evidence="12" key="1">
    <citation type="journal article" date="2014" name="Int. J. Syst. Evol. Microbiol.">
        <title>Complete genome sequence of Corynebacterium casei LMG S-19264T (=DSM 44701T), isolated from a smear-ripened cheese.</title>
        <authorList>
            <consortium name="US DOE Joint Genome Institute (JGI-PGF)"/>
            <person name="Walter F."/>
            <person name="Albersmeier A."/>
            <person name="Kalinowski J."/>
            <person name="Ruckert C."/>
        </authorList>
    </citation>
    <scope>NUCLEOTIDE SEQUENCE</scope>
    <source>
        <strain evidence="12">CGMCC 1.15794</strain>
    </source>
</reference>
<dbReference type="Gene3D" id="3.30.565.10">
    <property type="entry name" value="Histidine kinase-like ATPase, C-terminal domain"/>
    <property type="match status" value="1"/>
</dbReference>
<dbReference type="RefSeq" id="WP_188755003.1">
    <property type="nucleotide sequence ID" value="NZ_BMJY01000002.1"/>
</dbReference>
<organism evidence="12 13">
    <name type="scientific">Microbacterium album</name>
    <dbReference type="NCBI Taxonomy" id="2053191"/>
    <lineage>
        <taxon>Bacteria</taxon>
        <taxon>Bacillati</taxon>
        <taxon>Actinomycetota</taxon>
        <taxon>Actinomycetes</taxon>
        <taxon>Micrococcales</taxon>
        <taxon>Microbacteriaceae</taxon>
        <taxon>Microbacterium</taxon>
    </lineage>
</organism>
<keyword evidence="10" id="KW-1133">Transmembrane helix</keyword>
<keyword evidence="10" id="KW-0812">Transmembrane</keyword>
<dbReference type="GO" id="GO:0046983">
    <property type="term" value="F:protein dimerization activity"/>
    <property type="evidence" value="ECO:0007669"/>
    <property type="project" value="InterPro"/>
</dbReference>
<dbReference type="EC" id="2.7.13.3" evidence="2"/>
<feature type="transmembrane region" description="Helical" evidence="10">
    <location>
        <begin position="152"/>
        <end position="174"/>
    </location>
</feature>
<dbReference type="InterPro" id="IPR036890">
    <property type="entry name" value="HATPase_C_sf"/>
</dbReference>
<evidence type="ECO:0000256" key="1">
    <source>
        <dbReference type="ARBA" id="ARBA00000085"/>
    </source>
</evidence>
<evidence type="ECO:0000313" key="12">
    <source>
        <dbReference type="EMBL" id="GGH38157.1"/>
    </source>
</evidence>
<feature type="transmembrane region" description="Helical" evidence="10">
    <location>
        <begin position="323"/>
        <end position="342"/>
    </location>
</feature>
<dbReference type="InterPro" id="IPR005467">
    <property type="entry name" value="His_kinase_dom"/>
</dbReference>
<keyword evidence="13" id="KW-1185">Reference proteome</keyword>
<dbReference type="Pfam" id="PF02518">
    <property type="entry name" value="HATPase_c"/>
    <property type="match status" value="1"/>
</dbReference>
<feature type="transmembrane region" description="Helical" evidence="10">
    <location>
        <begin position="194"/>
        <end position="215"/>
    </location>
</feature>
<feature type="transmembrane region" description="Helical" evidence="10">
    <location>
        <begin position="227"/>
        <end position="245"/>
    </location>
</feature>
<evidence type="ECO:0000256" key="7">
    <source>
        <dbReference type="ARBA" id="ARBA00022840"/>
    </source>
</evidence>
<proteinExistence type="predicted"/>
<dbReference type="PANTHER" id="PTHR24421:SF10">
    <property type="entry name" value="NITRATE_NITRITE SENSOR PROTEIN NARQ"/>
    <property type="match status" value="1"/>
</dbReference>
<dbReference type="PANTHER" id="PTHR24421">
    <property type="entry name" value="NITRATE/NITRITE SENSOR PROTEIN NARX-RELATED"/>
    <property type="match status" value="1"/>
</dbReference>
<evidence type="ECO:0000256" key="8">
    <source>
        <dbReference type="ARBA" id="ARBA00023012"/>
    </source>
</evidence>
<dbReference type="GO" id="GO:0000155">
    <property type="term" value="F:phosphorelay sensor kinase activity"/>
    <property type="evidence" value="ECO:0007669"/>
    <property type="project" value="InterPro"/>
</dbReference>
<evidence type="ECO:0000256" key="2">
    <source>
        <dbReference type="ARBA" id="ARBA00012438"/>
    </source>
</evidence>
<evidence type="ECO:0000313" key="13">
    <source>
        <dbReference type="Proteomes" id="UP000657592"/>
    </source>
</evidence>
<gene>
    <name evidence="12" type="ORF">GCM10010921_08560</name>
</gene>
<evidence type="ECO:0000256" key="4">
    <source>
        <dbReference type="ARBA" id="ARBA00022679"/>
    </source>
</evidence>
<dbReference type="AlphaFoldDB" id="A0A917ICB0"/>
<feature type="transmembrane region" description="Helical" evidence="10">
    <location>
        <begin position="257"/>
        <end position="284"/>
    </location>
</feature>
<evidence type="ECO:0000256" key="5">
    <source>
        <dbReference type="ARBA" id="ARBA00022741"/>
    </source>
</evidence>
<dbReference type="CDD" id="cd16917">
    <property type="entry name" value="HATPase_UhpB-NarQ-NarX-like"/>
    <property type="match status" value="1"/>
</dbReference>
<feature type="transmembrane region" description="Helical" evidence="10">
    <location>
        <begin position="296"/>
        <end position="317"/>
    </location>
</feature>
<dbReference type="SMART" id="SM00387">
    <property type="entry name" value="HATPase_c"/>
    <property type="match status" value="1"/>
</dbReference>
<accession>A0A917ICB0</accession>
<comment type="catalytic activity">
    <reaction evidence="1">
        <text>ATP + protein L-histidine = ADP + protein N-phospho-L-histidine.</text>
        <dbReference type="EC" id="2.7.13.3"/>
    </reaction>
</comment>
<evidence type="ECO:0000256" key="9">
    <source>
        <dbReference type="SAM" id="MobiDB-lite"/>
    </source>
</evidence>
<feature type="region of interest" description="Disordered" evidence="9">
    <location>
        <begin position="680"/>
        <end position="712"/>
    </location>
</feature>
<feature type="transmembrane region" description="Helical" evidence="10">
    <location>
        <begin position="83"/>
        <end position="105"/>
    </location>
</feature>
<dbReference type="InterPro" id="IPR050482">
    <property type="entry name" value="Sensor_HK_TwoCompSys"/>
</dbReference>